<keyword evidence="3" id="KW-1185">Reference proteome</keyword>
<feature type="compositionally biased region" description="Basic and acidic residues" evidence="1">
    <location>
        <begin position="11"/>
        <end position="20"/>
    </location>
</feature>
<evidence type="ECO:0000313" key="3">
    <source>
        <dbReference type="Proteomes" id="UP001431209"/>
    </source>
</evidence>
<dbReference type="SUPFAM" id="SSF69065">
    <property type="entry name" value="RNase III domain-like"/>
    <property type="match status" value="1"/>
</dbReference>
<evidence type="ECO:0000256" key="1">
    <source>
        <dbReference type="SAM" id="MobiDB-lite"/>
    </source>
</evidence>
<dbReference type="GO" id="GO:0004525">
    <property type="term" value="F:ribonuclease III activity"/>
    <property type="evidence" value="ECO:0007669"/>
    <property type="project" value="InterPro"/>
</dbReference>
<sequence length="443" mass="51250">SPRTEPTPVKHHIEEQEQAEQRDRIQTLIDQFNEYTQPKFTLSLRDKLADLQRNARDIAITSKSPVLEFRDIKVVHKLIDWMIQHEIFDENDNDFDITPYFQSLLHPSFTKKSNAVNNEKYSTLGRYILDSKIKSILFKVSEGELSIPHEQDINSNTQNQSSSTSLSTINESQLPSIFIDQSPPKTKLRVLEQKYIERDLLEPPSLKKVCESINLSKLVLYDKEALKYNILAELSEMQQCDVERKQNEEQLYTLACADALRSIVGVLQLYRGVDVCDKFIESFILPVLFNTVKSSVLTPPKVVHSELVLANTPKVRGVVDYVPLLEDYIRDEFNSLVTYRVVHGNAILQRNQEAKQVKEEQKKKRNPFYEPKKPDDEKEKDRPITVGLFINNEQMSTARGETYMMAKSVVAKEVYNDLVNSKHRRERLKLITVNTDYVQSVES</sequence>
<dbReference type="AlphaFoldDB" id="A0AAW2Z7T3"/>
<feature type="compositionally biased region" description="Basic and acidic residues" evidence="1">
    <location>
        <begin position="353"/>
        <end position="362"/>
    </location>
</feature>
<dbReference type="GO" id="GO:0006396">
    <property type="term" value="P:RNA processing"/>
    <property type="evidence" value="ECO:0007669"/>
    <property type="project" value="InterPro"/>
</dbReference>
<dbReference type="Gene3D" id="1.10.1520.10">
    <property type="entry name" value="Ribonuclease III domain"/>
    <property type="match status" value="1"/>
</dbReference>
<dbReference type="Proteomes" id="UP001431209">
    <property type="component" value="Unassembled WGS sequence"/>
</dbReference>
<gene>
    <name evidence="2" type="ORF">AKO1_011730</name>
</gene>
<accession>A0AAW2Z7T3</accession>
<dbReference type="InterPro" id="IPR036389">
    <property type="entry name" value="RNase_III_sf"/>
</dbReference>
<dbReference type="EMBL" id="JAOPGA020001138">
    <property type="protein sequence ID" value="KAL0485469.1"/>
    <property type="molecule type" value="Genomic_DNA"/>
</dbReference>
<proteinExistence type="predicted"/>
<reference evidence="2 3" key="1">
    <citation type="submission" date="2024-03" db="EMBL/GenBank/DDBJ databases">
        <title>The Acrasis kona genome and developmental transcriptomes reveal deep origins of eukaryotic multicellular pathways.</title>
        <authorList>
            <person name="Sheikh S."/>
            <person name="Fu C.-J."/>
            <person name="Brown M.W."/>
            <person name="Baldauf S.L."/>
        </authorList>
    </citation>
    <scope>NUCLEOTIDE SEQUENCE [LARGE SCALE GENOMIC DNA]</scope>
    <source>
        <strain evidence="2 3">ATCC MYA-3509</strain>
    </source>
</reference>
<feature type="region of interest" description="Disordered" evidence="1">
    <location>
        <begin position="1"/>
        <end position="20"/>
    </location>
</feature>
<protein>
    <submittedName>
        <fullName evidence="2">Uncharacterized protein</fullName>
    </submittedName>
</protein>
<feature type="region of interest" description="Disordered" evidence="1">
    <location>
        <begin position="353"/>
        <end position="383"/>
    </location>
</feature>
<feature type="non-terminal residue" evidence="2">
    <location>
        <position position="443"/>
    </location>
</feature>
<comment type="caution">
    <text evidence="2">The sequence shown here is derived from an EMBL/GenBank/DDBJ whole genome shotgun (WGS) entry which is preliminary data.</text>
</comment>
<evidence type="ECO:0000313" key="2">
    <source>
        <dbReference type="EMBL" id="KAL0485469.1"/>
    </source>
</evidence>
<feature type="compositionally biased region" description="Basic and acidic residues" evidence="1">
    <location>
        <begin position="370"/>
        <end position="383"/>
    </location>
</feature>
<organism evidence="2 3">
    <name type="scientific">Acrasis kona</name>
    <dbReference type="NCBI Taxonomy" id="1008807"/>
    <lineage>
        <taxon>Eukaryota</taxon>
        <taxon>Discoba</taxon>
        <taxon>Heterolobosea</taxon>
        <taxon>Tetramitia</taxon>
        <taxon>Eutetramitia</taxon>
        <taxon>Acrasidae</taxon>
        <taxon>Acrasis</taxon>
    </lineage>
</organism>
<feature type="non-terminal residue" evidence="2">
    <location>
        <position position="1"/>
    </location>
</feature>
<name>A0AAW2Z7T3_9EUKA</name>